<feature type="region of interest" description="Disordered" evidence="1">
    <location>
        <begin position="560"/>
        <end position="613"/>
    </location>
</feature>
<feature type="compositionally biased region" description="Acidic residues" evidence="1">
    <location>
        <begin position="388"/>
        <end position="406"/>
    </location>
</feature>
<dbReference type="OrthoDB" id="5389734at2759"/>
<feature type="compositionally biased region" description="Basic and acidic residues" evidence="1">
    <location>
        <begin position="444"/>
        <end position="459"/>
    </location>
</feature>
<accession>A0A9P4XWQ2</accession>
<dbReference type="RefSeq" id="XP_040773186.1">
    <property type="nucleotide sequence ID" value="XM_040921667.1"/>
</dbReference>
<feature type="compositionally biased region" description="Basic and acidic residues" evidence="1">
    <location>
        <begin position="22"/>
        <end position="42"/>
    </location>
</feature>
<name>A0A9P4XWQ2_CRYP1</name>
<protein>
    <submittedName>
        <fullName evidence="2">Uncharacterized protein</fullName>
    </submittedName>
</protein>
<organism evidence="2 3">
    <name type="scientific">Cryphonectria parasitica (strain ATCC 38755 / EP155)</name>
    <dbReference type="NCBI Taxonomy" id="660469"/>
    <lineage>
        <taxon>Eukaryota</taxon>
        <taxon>Fungi</taxon>
        <taxon>Dikarya</taxon>
        <taxon>Ascomycota</taxon>
        <taxon>Pezizomycotina</taxon>
        <taxon>Sordariomycetes</taxon>
        <taxon>Sordariomycetidae</taxon>
        <taxon>Diaporthales</taxon>
        <taxon>Cryphonectriaceae</taxon>
        <taxon>Cryphonectria-Endothia species complex</taxon>
        <taxon>Cryphonectria</taxon>
    </lineage>
</organism>
<evidence type="ECO:0000256" key="1">
    <source>
        <dbReference type="SAM" id="MobiDB-lite"/>
    </source>
</evidence>
<evidence type="ECO:0000313" key="3">
    <source>
        <dbReference type="Proteomes" id="UP000803844"/>
    </source>
</evidence>
<reference evidence="2" key="1">
    <citation type="journal article" date="2020" name="Phytopathology">
        <title>Genome sequence of the chestnut blight fungus Cryphonectria parasitica EP155: A fundamental resource for an archetypical invasive plant pathogen.</title>
        <authorList>
            <person name="Crouch J.A."/>
            <person name="Dawe A."/>
            <person name="Aerts A."/>
            <person name="Barry K."/>
            <person name="Churchill A.C.L."/>
            <person name="Grimwood J."/>
            <person name="Hillman B."/>
            <person name="Milgroom M.G."/>
            <person name="Pangilinan J."/>
            <person name="Smith M."/>
            <person name="Salamov A."/>
            <person name="Schmutz J."/>
            <person name="Yadav J."/>
            <person name="Grigoriev I.V."/>
            <person name="Nuss D."/>
        </authorList>
    </citation>
    <scope>NUCLEOTIDE SEQUENCE</scope>
    <source>
        <strain evidence="2">EP155</strain>
    </source>
</reference>
<feature type="compositionally biased region" description="Basic and acidic residues" evidence="1">
    <location>
        <begin position="261"/>
        <end position="273"/>
    </location>
</feature>
<feature type="compositionally biased region" description="Basic residues" evidence="1">
    <location>
        <begin position="595"/>
        <end position="613"/>
    </location>
</feature>
<dbReference type="GeneID" id="63838796"/>
<evidence type="ECO:0000313" key="2">
    <source>
        <dbReference type="EMBL" id="KAF3762207.1"/>
    </source>
</evidence>
<feature type="compositionally biased region" description="Polar residues" evidence="1">
    <location>
        <begin position="334"/>
        <end position="348"/>
    </location>
</feature>
<keyword evidence="3" id="KW-1185">Reference proteome</keyword>
<dbReference type="AlphaFoldDB" id="A0A9P4XWQ2"/>
<feature type="region of interest" description="Disordered" evidence="1">
    <location>
        <begin position="252"/>
        <end position="291"/>
    </location>
</feature>
<feature type="region of interest" description="Disordered" evidence="1">
    <location>
        <begin position="1"/>
        <end position="42"/>
    </location>
</feature>
<feature type="region of interest" description="Disordered" evidence="1">
    <location>
        <begin position="635"/>
        <end position="677"/>
    </location>
</feature>
<proteinExistence type="predicted"/>
<dbReference type="EMBL" id="MU032350">
    <property type="protein sequence ID" value="KAF3762207.1"/>
    <property type="molecule type" value="Genomic_DNA"/>
</dbReference>
<feature type="compositionally biased region" description="Low complexity" evidence="1">
    <location>
        <begin position="564"/>
        <end position="578"/>
    </location>
</feature>
<comment type="caution">
    <text evidence="2">The sequence shown here is derived from an EMBL/GenBank/DDBJ whole genome shotgun (WGS) entry which is preliminary data.</text>
</comment>
<gene>
    <name evidence="2" type="ORF">M406DRAFT_341474</name>
</gene>
<dbReference type="Proteomes" id="UP000803844">
    <property type="component" value="Unassembled WGS sequence"/>
</dbReference>
<feature type="compositionally biased region" description="Polar residues" evidence="1">
    <location>
        <begin position="645"/>
        <end position="654"/>
    </location>
</feature>
<feature type="region of interest" description="Disordered" evidence="1">
    <location>
        <begin position="326"/>
        <end position="459"/>
    </location>
</feature>
<feature type="compositionally biased region" description="Pro residues" evidence="1">
    <location>
        <begin position="418"/>
        <end position="428"/>
    </location>
</feature>
<sequence>MQEAFAESLEEATRAGLSQKPKLREQDAKARREKLLDEDKSRGPPNRLWRFRSGQKCHELRKLIAQISFGIELLIKGMANNNAQVLTILQGHIDEVDEFLETAMEDVRMATTDLKDRLDFLKVPMTNMEVFEQMLENRKFRLQIVEGNIKIEHILSRTSTAHTQTIRDVAEGLRAVKQFSEYLRDNDRGTWRQNRPDVVDVFDAMKGNTEGWMKEFTTLESSSTMLSGLLVQLSSVVVDIDKKAGEVSRRTRFTLEPYSEPDSRSGPRSEDSTSHATPPPSPPTSVSSATPRIRTLDFGHSLGSFLAAPESPGLDIPDIPVRARQRITKDSDTLRNTMLPNHTYTPPESSKKIPEVVVDDGSQTDGEAEESGSVAESQTSESTASSKEEEEDDDDDIVNEQNEDENVLFLLQPRTYTPVPPAPIPSPRASPKVEQPPKTLAEPPRLRVEPRGANRGTPDELSIHIEAEEDMPQSPDDDVCETVLTIPHQAERRRTAVPTSMRAQPKILQIQPVHRQSRSSDKEVVLGHKTSLRERVSLKGELPTAIHVPPVHAYEIQRPRYPTPQQSPRAAQRAPSSSHGTESDRSRNYTTSNNHTHHSQHHHHHNTNNMAKHHTTNLEFSRPQFPNLISSPASERQHFRPVQASPHSPLQQRPHTAGTVVGGSSSNNHRPGHRGAPSQMAMSMLSNVTTMQEGASTKAGSTRTVKKKRSAFGWLKKAFSLDEEERAAFEARRRAQPANYYQYQMPGQGHSPRYLDGKRIA</sequence>
<feature type="compositionally biased region" description="Low complexity" evidence="1">
    <location>
        <begin position="371"/>
        <end position="385"/>
    </location>
</feature>